<proteinExistence type="predicted"/>
<accession>A0A6C0J9M4</accession>
<evidence type="ECO:0000313" key="1">
    <source>
        <dbReference type="EMBL" id="QHU02485.1"/>
    </source>
</evidence>
<name>A0A6C0J9M4_9ZZZZ</name>
<dbReference type="AlphaFoldDB" id="A0A6C0J9M4"/>
<protein>
    <submittedName>
        <fullName evidence="1">Uncharacterized protein</fullName>
    </submittedName>
</protein>
<dbReference type="EMBL" id="MN740360">
    <property type="protein sequence ID" value="QHU02485.1"/>
    <property type="molecule type" value="Genomic_DNA"/>
</dbReference>
<sequence length="141" mass="17130">MDTLPVEIQDIIWKYYWQDIFTRRVIDSVTSHTQLCKELDTFLNNYCFRQRFFDTVYHYYLVKLNDKIKSFVSTPNTFLLCNINNSPLNHCFNIETNPTQTFITNHVNESLWYICSYCIARSKHQRYKIYQQFCRMSLCCI</sequence>
<organism evidence="1">
    <name type="scientific">viral metagenome</name>
    <dbReference type="NCBI Taxonomy" id="1070528"/>
    <lineage>
        <taxon>unclassified sequences</taxon>
        <taxon>metagenomes</taxon>
        <taxon>organismal metagenomes</taxon>
    </lineage>
</organism>
<reference evidence="1" key="1">
    <citation type="journal article" date="2020" name="Nature">
        <title>Giant virus diversity and host interactions through global metagenomics.</title>
        <authorList>
            <person name="Schulz F."/>
            <person name="Roux S."/>
            <person name="Paez-Espino D."/>
            <person name="Jungbluth S."/>
            <person name="Walsh D.A."/>
            <person name="Denef V.J."/>
            <person name="McMahon K.D."/>
            <person name="Konstantinidis K.T."/>
            <person name="Eloe-Fadrosh E.A."/>
            <person name="Kyrpides N.C."/>
            <person name="Woyke T."/>
        </authorList>
    </citation>
    <scope>NUCLEOTIDE SEQUENCE</scope>
    <source>
        <strain evidence="1">GVMAG-M-3300025880-76</strain>
    </source>
</reference>